<name>A0A2G9RTV6_AQUCT</name>
<evidence type="ECO:0000313" key="1">
    <source>
        <dbReference type="EMBL" id="PIO30613.1"/>
    </source>
</evidence>
<dbReference type="EMBL" id="KV937895">
    <property type="protein sequence ID" value="PIO30613.1"/>
    <property type="molecule type" value="Genomic_DNA"/>
</dbReference>
<sequence>MGIFILDLVNDELCGTSCKEVFYKMGLQFKVISVTFQKLFVPFIEPRCHHCFGGANPFLPFVHHCASKACRCGVQVHRPNPCFFSFFDA</sequence>
<accession>A0A2G9RTV6</accession>
<dbReference type="AlphaFoldDB" id="A0A2G9RTV6"/>
<gene>
    <name evidence="1" type="ORF">AB205_0191350</name>
</gene>
<proteinExistence type="predicted"/>
<organism evidence="1">
    <name type="scientific">Aquarana catesbeiana</name>
    <name type="common">American bullfrog</name>
    <name type="synonym">Rana catesbeiana</name>
    <dbReference type="NCBI Taxonomy" id="8400"/>
    <lineage>
        <taxon>Eukaryota</taxon>
        <taxon>Metazoa</taxon>
        <taxon>Chordata</taxon>
        <taxon>Craniata</taxon>
        <taxon>Vertebrata</taxon>
        <taxon>Euteleostomi</taxon>
        <taxon>Amphibia</taxon>
        <taxon>Batrachia</taxon>
        <taxon>Anura</taxon>
        <taxon>Neobatrachia</taxon>
        <taxon>Ranoidea</taxon>
        <taxon>Ranidae</taxon>
        <taxon>Aquarana</taxon>
    </lineage>
</organism>
<dbReference type="OrthoDB" id="410044at2759"/>
<protein>
    <submittedName>
        <fullName evidence="1">Uncharacterized protein</fullName>
    </submittedName>
</protein>
<reference evidence="1" key="1">
    <citation type="submission" date="2017-08" db="EMBL/GenBank/DDBJ databases">
        <title>Assembly of the North American Bullfrog Genome.</title>
        <authorList>
            <person name="Warren R.L."/>
            <person name="Vandervalk B.P."/>
            <person name="Kucuk E."/>
            <person name="Birol I."/>
            <person name="Helbing C."/>
            <person name="Pandoh P."/>
            <person name="Behsaz B."/>
            <person name="Mohamadi H."/>
            <person name="Chu J."/>
            <person name="Jackman S."/>
            <person name="Hammond S.A."/>
            <person name="Veldhoen N."/>
            <person name="Kirk H."/>
            <person name="Zhao Y."/>
            <person name="Coope R."/>
            <person name="Pleasance S."/>
            <person name="Moore R."/>
            <person name="Holt R."/>
        </authorList>
    </citation>
    <scope>NUCLEOTIDE SEQUENCE</scope>
    <source>
        <strain evidence="1">Bruno</strain>
        <tissue evidence="1">Liver</tissue>
    </source>
</reference>